<sequence>YWVFDAERQITGPDSVRRLGLTVTDIQAALIRSTSSKKEATGDSTSRKTAMRDWRGVPDDIDAAFQDRF</sequence>
<protein>
    <recommendedName>
        <fullName evidence="4">MHC class I antigen</fullName>
    </recommendedName>
</protein>
<organism evidence="2 3">
    <name type="scientific">Cirrhinus mrigala</name>
    <name type="common">Mrigala</name>
    <dbReference type="NCBI Taxonomy" id="683832"/>
    <lineage>
        <taxon>Eukaryota</taxon>
        <taxon>Metazoa</taxon>
        <taxon>Chordata</taxon>
        <taxon>Craniata</taxon>
        <taxon>Vertebrata</taxon>
        <taxon>Euteleostomi</taxon>
        <taxon>Actinopterygii</taxon>
        <taxon>Neopterygii</taxon>
        <taxon>Teleostei</taxon>
        <taxon>Ostariophysi</taxon>
        <taxon>Cypriniformes</taxon>
        <taxon>Cyprinidae</taxon>
        <taxon>Labeoninae</taxon>
        <taxon>Labeonini</taxon>
        <taxon>Cirrhinus</taxon>
    </lineage>
</organism>
<dbReference type="InterPro" id="IPR036375">
    <property type="entry name" value="Hemopexin-like_dom_sf"/>
</dbReference>
<dbReference type="InterPro" id="IPR018486">
    <property type="entry name" value="Hemopexin_CS"/>
</dbReference>
<accession>A0ABD0NM68</accession>
<name>A0ABD0NM68_CIRMR</name>
<feature type="region of interest" description="Disordered" evidence="1">
    <location>
        <begin position="34"/>
        <end position="54"/>
    </location>
</feature>
<reference evidence="2 3" key="1">
    <citation type="submission" date="2024-05" db="EMBL/GenBank/DDBJ databases">
        <title>Genome sequencing and assembly of Indian major carp, Cirrhinus mrigala (Hamilton, 1822).</title>
        <authorList>
            <person name="Mohindra V."/>
            <person name="Chowdhury L.M."/>
            <person name="Lal K."/>
            <person name="Jena J.K."/>
        </authorList>
    </citation>
    <scope>NUCLEOTIDE SEQUENCE [LARGE SCALE GENOMIC DNA]</scope>
    <source>
        <strain evidence="2">CM1030</strain>
        <tissue evidence="2">Blood</tissue>
    </source>
</reference>
<dbReference type="PROSITE" id="PS00024">
    <property type="entry name" value="HEMOPEXIN"/>
    <property type="match status" value="1"/>
</dbReference>
<dbReference type="AlphaFoldDB" id="A0ABD0NM68"/>
<feature type="non-terminal residue" evidence="2">
    <location>
        <position position="69"/>
    </location>
</feature>
<comment type="caution">
    <text evidence="2">The sequence shown here is derived from an EMBL/GenBank/DDBJ whole genome shotgun (WGS) entry which is preliminary data.</text>
</comment>
<evidence type="ECO:0000313" key="3">
    <source>
        <dbReference type="Proteomes" id="UP001529510"/>
    </source>
</evidence>
<feature type="non-terminal residue" evidence="2">
    <location>
        <position position="1"/>
    </location>
</feature>
<dbReference type="EMBL" id="JAMKFB020000021">
    <property type="protein sequence ID" value="KAL0162973.1"/>
    <property type="molecule type" value="Genomic_DNA"/>
</dbReference>
<evidence type="ECO:0000313" key="2">
    <source>
        <dbReference type="EMBL" id="KAL0162973.1"/>
    </source>
</evidence>
<dbReference type="SUPFAM" id="SSF50923">
    <property type="entry name" value="Hemopexin-like domain"/>
    <property type="match status" value="1"/>
</dbReference>
<gene>
    <name evidence="2" type="ORF">M9458_042369</name>
</gene>
<keyword evidence="3" id="KW-1185">Reference proteome</keyword>
<dbReference type="Proteomes" id="UP001529510">
    <property type="component" value="Unassembled WGS sequence"/>
</dbReference>
<evidence type="ECO:0008006" key="4">
    <source>
        <dbReference type="Google" id="ProtNLM"/>
    </source>
</evidence>
<evidence type="ECO:0000256" key="1">
    <source>
        <dbReference type="SAM" id="MobiDB-lite"/>
    </source>
</evidence>
<proteinExistence type="predicted"/>